<evidence type="ECO:0000313" key="2">
    <source>
        <dbReference type="EMBL" id="KAA8592963.1"/>
    </source>
</evidence>
<evidence type="ECO:0000313" key="3">
    <source>
        <dbReference type="Proteomes" id="UP000327493"/>
    </source>
</evidence>
<feature type="region of interest" description="Disordered" evidence="1">
    <location>
        <begin position="324"/>
        <end position="349"/>
    </location>
</feature>
<protein>
    <submittedName>
        <fullName evidence="2">Uncharacterized protein</fullName>
    </submittedName>
</protein>
<dbReference type="AlphaFoldDB" id="A0A5J5DI85"/>
<feature type="region of interest" description="Disordered" evidence="1">
    <location>
        <begin position="373"/>
        <end position="405"/>
    </location>
</feature>
<accession>A0A5J5DI85</accession>
<evidence type="ECO:0000256" key="1">
    <source>
        <dbReference type="SAM" id="MobiDB-lite"/>
    </source>
</evidence>
<keyword evidence="3" id="KW-1185">Reference proteome</keyword>
<proteinExistence type="predicted"/>
<name>A0A5J5DI85_9PERO</name>
<gene>
    <name evidence="2" type="ORF">FQN60_018418</name>
</gene>
<reference evidence="2 3" key="1">
    <citation type="submission" date="2019-08" db="EMBL/GenBank/DDBJ databases">
        <title>A chromosome-level genome assembly, high-density linkage maps, and genome scans reveal the genomic architecture of hybrid incompatibilities underlying speciation via character displacement in darters (Percidae: Etheostominae).</title>
        <authorList>
            <person name="Moran R.L."/>
            <person name="Catchen J.M."/>
            <person name="Fuller R.C."/>
        </authorList>
    </citation>
    <scope>NUCLEOTIDE SEQUENCE [LARGE SCALE GENOMIC DNA]</scope>
    <source>
        <strain evidence="2">EspeVRDwgs_2016</strain>
        <tissue evidence="2">Muscle</tissue>
    </source>
</reference>
<dbReference type="EMBL" id="VOFY01000005">
    <property type="protein sequence ID" value="KAA8592963.1"/>
    <property type="molecule type" value="Genomic_DNA"/>
</dbReference>
<dbReference type="Proteomes" id="UP000327493">
    <property type="component" value="Chromosome 5"/>
</dbReference>
<comment type="caution">
    <text evidence="2">The sequence shown here is derived from an EMBL/GenBank/DDBJ whole genome shotgun (WGS) entry which is preliminary data.</text>
</comment>
<organism evidence="2 3">
    <name type="scientific">Etheostoma spectabile</name>
    <name type="common">orangethroat darter</name>
    <dbReference type="NCBI Taxonomy" id="54343"/>
    <lineage>
        <taxon>Eukaryota</taxon>
        <taxon>Metazoa</taxon>
        <taxon>Chordata</taxon>
        <taxon>Craniata</taxon>
        <taxon>Vertebrata</taxon>
        <taxon>Euteleostomi</taxon>
        <taxon>Actinopterygii</taxon>
        <taxon>Neopterygii</taxon>
        <taxon>Teleostei</taxon>
        <taxon>Neoteleostei</taxon>
        <taxon>Acanthomorphata</taxon>
        <taxon>Eupercaria</taxon>
        <taxon>Perciformes</taxon>
        <taxon>Percoidei</taxon>
        <taxon>Percidae</taxon>
        <taxon>Etheostomatinae</taxon>
        <taxon>Etheostoma</taxon>
    </lineage>
</organism>
<feature type="compositionally biased region" description="Polar residues" evidence="1">
    <location>
        <begin position="328"/>
        <end position="340"/>
    </location>
</feature>
<sequence length="405" mass="44565">MLTRGKSSAKPGTEPSKMEKINEFLAFSTPPILHADNKFVQFNGFYNRGIQTQGWLSDAITCDGTALLLISSSSLDMCSSVSQRSHRGPLQGGADACKKWEGARSPARLGERATLGERVLRADADQRSQVLSEGTQVAQKHRLPALMPNPLTHVAVKDGWHTPDILRLTETKHTSSSVFPITTAGDREAQRLYQLLVQELPQVMDELEALAEALDDDDWLREHAVLGLFHALSASLVALPLLDFPFASASSLKQTLLWLDARITRLQFTVYKYTPKAHLSILLCLGVIRKINGDQKEQSPSNATTLAMMQEPQEVVEETVTIEEDPGTPTSHVSVVTSDDGTTRRTETKDISSNVKVTKVVKTITRRTYHPVTDNLLESRPATRTPTPVSILPPSTLETEPVKDA</sequence>